<evidence type="ECO:0000313" key="11">
    <source>
        <dbReference type="EnsemblPlants" id="OGLUM11G13580.1"/>
    </source>
</evidence>
<evidence type="ECO:0000259" key="7">
    <source>
        <dbReference type="Pfam" id="PF00931"/>
    </source>
</evidence>
<dbReference type="PRINTS" id="PR00364">
    <property type="entry name" value="DISEASERSIST"/>
</dbReference>
<evidence type="ECO:0000259" key="8">
    <source>
        <dbReference type="Pfam" id="PF18052"/>
    </source>
</evidence>
<proteinExistence type="inferred from homology"/>
<dbReference type="Gene3D" id="1.20.5.4130">
    <property type="match status" value="1"/>
</dbReference>
<dbReference type="AlphaFoldDB" id="A0A0E0BJ84"/>
<evidence type="ECO:0000259" key="9">
    <source>
        <dbReference type="Pfam" id="PF23559"/>
    </source>
</evidence>
<evidence type="ECO:0000256" key="1">
    <source>
        <dbReference type="ARBA" id="ARBA00008894"/>
    </source>
</evidence>
<feature type="domain" description="NB-ARC" evidence="7">
    <location>
        <begin position="144"/>
        <end position="268"/>
    </location>
</feature>
<evidence type="ECO:0000256" key="5">
    <source>
        <dbReference type="ARBA" id="ARBA00022821"/>
    </source>
</evidence>
<evidence type="ECO:0000259" key="10">
    <source>
        <dbReference type="Pfam" id="PF25019"/>
    </source>
</evidence>
<keyword evidence="3" id="KW-0677">Repeat</keyword>
<dbReference type="Gramene" id="OGLUM11G13580.1">
    <property type="protein sequence ID" value="OGLUM11G13580.1"/>
    <property type="gene ID" value="OGLUM11G13580"/>
</dbReference>
<dbReference type="InterPro" id="IPR041118">
    <property type="entry name" value="Rx_N"/>
</dbReference>
<dbReference type="Gene3D" id="3.80.10.10">
    <property type="entry name" value="Ribonuclease Inhibitor"/>
    <property type="match status" value="1"/>
</dbReference>
<dbReference type="eggNOG" id="KOG4658">
    <property type="taxonomic scope" value="Eukaryota"/>
</dbReference>
<reference evidence="11" key="1">
    <citation type="submission" date="2015-04" db="UniProtKB">
        <authorList>
            <consortium name="EnsemblPlants"/>
        </authorList>
    </citation>
    <scope>IDENTIFICATION</scope>
</reference>
<dbReference type="Gene3D" id="3.40.50.300">
    <property type="entry name" value="P-loop containing nucleotide triphosphate hydrolases"/>
    <property type="match status" value="1"/>
</dbReference>
<dbReference type="PANTHER" id="PTHR36766:SF55">
    <property type="entry name" value="OS11G0492900 PROTEIN"/>
    <property type="match status" value="1"/>
</dbReference>
<dbReference type="GO" id="GO:0051707">
    <property type="term" value="P:response to other organism"/>
    <property type="evidence" value="ECO:0007669"/>
    <property type="project" value="UniProtKB-ARBA"/>
</dbReference>
<feature type="domain" description="Disease resistance N-terminal" evidence="8">
    <location>
        <begin position="37"/>
        <end position="87"/>
    </location>
</feature>
<dbReference type="SUPFAM" id="SSF52540">
    <property type="entry name" value="P-loop containing nucleoside triphosphate hydrolases"/>
    <property type="match status" value="1"/>
</dbReference>
<dbReference type="Proteomes" id="UP000026961">
    <property type="component" value="Chromosome 11"/>
</dbReference>
<feature type="domain" description="Disease resistance protein winged helix" evidence="9">
    <location>
        <begin position="365"/>
        <end position="428"/>
    </location>
</feature>
<dbReference type="FunFam" id="3.40.50.300:FF:001091">
    <property type="entry name" value="Probable disease resistance protein At1g61300"/>
    <property type="match status" value="1"/>
</dbReference>
<evidence type="ECO:0000313" key="12">
    <source>
        <dbReference type="Proteomes" id="UP000026961"/>
    </source>
</evidence>
<dbReference type="InterPro" id="IPR027417">
    <property type="entry name" value="P-loop_NTPase"/>
</dbReference>
<dbReference type="Gene3D" id="1.10.10.10">
    <property type="entry name" value="Winged helix-like DNA-binding domain superfamily/Winged helix DNA-binding domain"/>
    <property type="match status" value="1"/>
</dbReference>
<dbReference type="HOGENOM" id="CLU_000837_8_2_1"/>
<dbReference type="InterPro" id="IPR058922">
    <property type="entry name" value="WHD_DRP"/>
</dbReference>
<accession>A0A0E0BJ84</accession>
<dbReference type="Pfam" id="PF00931">
    <property type="entry name" value="NB-ARC"/>
    <property type="match status" value="1"/>
</dbReference>
<keyword evidence="5" id="KW-0611">Plant defense</keyword>
<evidence type="ECO:0000256" key="6">
    <source>
        <dbReference type="ARBA" id="ARBA00022840"/>
    </source>
</evidence>
<dbReference type="GO" id="GO:0006952">
    <property type="term" value="P:defense response"/>
    <property type="evidence" value="ECO:0007669"/>
    <property type="project" value="UniProtKB-KW"/>
</dbReference>
<dbReference type="InterPro" id="IPR032675">
    <property type="entry name" value="LRR_dom_sf"/>
</dbReference>
<dbReference type="InterPro" id="IPR036388">
    <property type="entry name" value="WH-like_DNA-bd_sf"/>
</dbReference>
<dbReference type="GO" id="GO:0043531">
    <property type="term" value="F:ADP binding"/>
    <property type="evidence" value="ECO:0007669"/>
    <property type="project" value="InterPro"/>
</dbReference>
<keyword evidence="6" id="KW-0067">ATP-binding</keyword>
<keyword evidence="12" id="KW-1185">Reference proteome</keyword>
<comment type="similarity">
    <text evidence="1">Belongs to the disease resistance NB-LRR family.</text>
</comment>
<keyword evidence="4" id="KW-0547">Nucleotide-binding</keyword>
<evidence type="ECO:0008006" key="13">
    <source>
        <dbReference type="Google" id="ProtNLM"/>
    </source>
</evidence>
<sequence>MAELFASMSVKWALDKLSKPLQVATAPSTTSEGLEERRIHATLHDAEEHWIIREESAKLRLMELKELAYDAEDVVDEYEYEANRVSMEEFERSLNTCDGKRKHHMVNDEHYRIKPGVVPVPSELAVRARKVVQSPEKAAALHVVFPIVGMGGVGKTTLAQLVYNDPRVNQSFDLCAWVCVSEYFDTKNITQKIISSLTKESSSLSELADLQEVLGNKLRGKSFFLVLDDVWTERRDTWELLCIPLFASSVCRIVVTTRNEAVAKLVQTWLLFQQAAFSVDQQDGTPADLDKIGKNTIVKCRGLPLAIKTLGSMLRYEADEVRWRYVLESDIWDLEPPQKEILPALELSYRHLPIHLKRCFVALSLFPKGYLIDRSGVFGLWKSLDIIQCDGHNSAARLYFNEIVDRSFLQVHDIQGLHIMHDLIHDLACFLAADEFFRLEADDGCIETPQNVRYLSIHRISGEISVASHSLRAIIVLNSASGYIENLEALLLGCEKLRALVFYEDEFFLSRAFEGFMGRAKLLRHLHCEYLLDNRYDISDYRVELHGIHSLINLHTLPPLYIGRNICNMGELKSLNKIKELTVRGLADLDRKEDAKEAWLHNKKHLQSLHLDFSRAIDLDVDDSPDYSENTEFCSHGHGFKGFPALKKLKFVQMPEWSEWSGVDDGAFPRLHRLSIRCADNILSTTPSVSQCLPLLRKIKFSGDYLQYCHGLSGFTSLKELNITECPKLLQHSCIFWMM</sequence>
<feature type="domain" description="R13L1/DRL21-like LRR repeat region" evidence="10">
    <location>
        <begin position="569"/>
        <end position="702"/>
    </location>
</feature>
<dbReference type="SUPFAM" id="SSF52058">
    <property type="entry name" value="L domain-like"/>
    <property type="match status" value="1"/>
</dbReference>
<dbReference type="EnsemblPlants" id="OGLUM11G13580.1">
    <property type="protein sequence ID" value="OGLUM11G13580.1"/>
    <property type="gene ID" value="OGLUM11G13580"/>
</dbReference>
<reference evidence="11" key="2">
    <citation type="submission" date="2018-05" db="EMBL/GenBank/DDBJ databases">
        <title>OgluRS3 (Oryza glumaepatula Reference Sequence Version 3).</title>
        <authorList>
            <person name="Zhang J."/>
            <person name="Kudrna D."/>
            <person name="Lee S."/>
            <person name="Talag J."/>
            <person name="Welchert J."/>
            <person name="Wing R.A."/>
        </authorList>
    </citation>
    <scope>NUCLEOTIDE SEQUENCE [LARGE SCALE GENOMIC DNA]</scope>
</reference>
<name>A0A0E0BJ84_9ORYZ</name>
<evidence type="ECO:0000256" key="4">
    <source>
        <dbReference type="ARBA" id="ARBA00022741"/>
    </source>
</evidence>
<dbReference type="InterPro" id="IPR056789">
    <property type="entry name" value="LRR_R13L1-DRL21"/>
</dbReference>
<dbReference type="Pfam" id="PF23559">
    <property type="entry name" value="WHD_DRP"/>
    <property type="match status" value="1"/>
</dbReference>
<dbReference type="Pfam" id="PF25019">
    <property type="entry name" value="LRR_R13L1-DRL21"/>
    <property type="match status" value="1"/>
</dbReference>
<dbReference type="GO" id="GO:0005524">
    <property type="term" value="F:ATP binding"/>
    <property type="evidence" value="ECO:0007669"/>
    <property type="project" value="UniProtKB-KW"/>
</dbReference>
<evidence type="ECO:0000256" key="3">
    <source>
        <dbReference type="ARBA" id="ARBA00022737"/>
    </source>
</evidence>
<keyword evidence="2" id="KW-0433">Leucine-rich repeat</keyword>
<protein>
    <recommendedName>
        <fullName evidence="13">NB-ARC domain-containing protein</fullName>
    </recommendedName>
</protein>
<dbReference type="InterPro" id="IPR002182">
    <property type="entry name" value="NB-ARC"/>
</dbReference>
<dbReference type="Pfam" id="PF18052">
    <property type="entry name" value="Rx_N"/>
    <property type="match status" value="1"/>
</dbReference>
<dbReference type="PANTHER" id="PTHR36766">
    <property type="entry name" value="PLANT BROAD-SPECTRUM MILDEW RESISTANCE PROTEIN RPW8"/>
    <property type="match status" value="1"/>
</dbReference>
<evidence type="ECO:0000256" key="2">
    <source>
        <dbReference type="ARBA" id="ARBA00022614"/>
    </source>
</evidence>
<organism evidence="11">
    <name type="scientific">Oryza glumipatula</name>
    <dbReference type="NCBI Taxonomy" id="40148"/>
    <lineage>
        <taxon>Eukaryota</taxon>
        <taxon>Viridiplantae</taxon>
        <taxon>Streptophyta</taxon>
        <taxon>Embryophyta</taxon>
        <taxon>Tracheophyta</taxon>
        <taxon>Spermatophyta</taxon>
        <taxon>Magnoliopsida</taxon>
        <taxon>Liliopsida</taxon>
        <taxon>Poales</taxon>
        <taxon>Poaceae</taxon>
        <taxon>BOP clade</taxon>
        <taxon>Oryzoideae</taxon>
        <taxon>Oryzeae</taxon>
        <taxon>Oryzinae</taxon>
        <taxon>Oryza</taxon>
    </lineage>
</organism>